<evidence type="ECO:0000313" key="2">
    <source>
        <dbReference type="EMBL" id="EPE32447.1"/>
    </source>
</evidence>
<dbReference type="KEGG" id="glz:GLAREA_07580"/>
<protein>
    <recommendedName>
        <fullName evidence="4">Cell wall protein PhiA</fullName>
    </recommendedName>
</protein>
<keyword evidence="3" id="KW-1185">Reference proteome</keyword>
<sequence>MLSTAFISLTVFVAVVAAAPQATSAAPLPLPTGGNDWISRVTPTVKLAGSPLDGQLINAVYGGFFIGRKTTIGPCADFAGCDTYSNITAINFNQNKASGSMDIDAPGGQQVYVAFAGQLAFTFPGDGPPSDGYANAFIRGEYFPPGESAYAAITFRGASWVACYTPDSGVYQVFAAAIAHKSSCIPFEMAALENAPQTGQRSTFQYATSPVPGTAPGCSAKA</sequence>
<evidence type="ECO:0000256" key="1">
    <source>
        <dbReference type="SAM" id="SignalP"/>
    </source>
</evidence>
<dbReference type="EMBL" id="KE145359">
    <property type="protein sequence ID" value="EPE32447.1"/>
    <property type="molecule type" value="Genomic_DNA"/>
</dbReference>
<dbReference type="PANTHER" id="PTHR42047">
    <property type="entry name" value="PROTEIN, PUTATIVE (AFU_ORTHOLOGUE AFUA_6G03560)-RELATED"/>
    <property type="match status" value="1"/>
</dbReference>
<name>S3D1M4_GLAL2</name>
<dbReference type="RefSeq" id="XP_008080459.1">
    <property type="nucleotide sequence ID" value="XM_008082268.1"/>
</dbReference>
<dbReference type="AlphaFoldDB" id="S3D1M4"/>
<proteinExistence type="predicted"/>
<dbReference type="Proteomes" id="UP000016922">
    <property type="component" value="Unassembled WGS sequence"/>
</dbReference>
<dbReference type="InterPro" id="IPR052820">
    <property type="entry name" value="PhiA_domain"/>
</dbReference>
<gene>
    <name evidence="2" type="ORF">GLAREA_07580</name>
</gene>
<accession>S3D1M4</accession>
<dbReference type="HOGENOM" id="CLU_1245480_0_0_1"/>
<reference evidence="2 3" key="1">
    <citation type="journal article" date="2013" name="BMC Genomics">
        <title>Genomics-driven discovery of the pneumocandin biosynthetic gene cluster in the fungus Glarea lozoyensis.</title>
        <authorList>
            <person name="Chen L."/>
            <person name="Yue Q."/>
            <person name="Zhang X."/>
            <person name="Xiang M."/>
            <person name="Wang C."/>
            <person name="Li S."/>
            <person name="Che Y."/>
            <person name="Ortiz-Lopez F.J."/>
            <person name="Bills G.F."/>
            <person name="Liu X."/>
            <person name="An Z."/>
        </authorList>
    </citation>
    <scope>NUCLEOTIDE SEQUENCE [LARGE SCALE GENOMIC DNA]</scope>
    <source>
        <strain evidence="3">ATCC 20868 / MF5171</strain>
    </source>
</reference>
<feature type="signal peptide" evidence="1">
    <location>
        <begin position="1"/>
        <end position="25"/>
    </location>
</feature>
<dbReference type="OrthoDB" id="5430620at2759"/>
<dbReference type="PANTHER" id="PTHR42047:SF1">
    <property type="entry name" value="PROTEIN, PUTATIVE (AFU_ORTHOLOGUE AFUA_6G03560)-RELATED"/>
    <property type="match status" value="1"/>
</dbReference>
<evidence type="ECO:0000313" key="3">
    <source>
        <dbReference type="Proteomes" id="UP000016922"/>
    </source>
</evidence>
<keyword evidence="1" id="KW-0732">Signal</keyword>
<organism evidence="2 3">
    <name type="scientific">Glarea lozoyensis (strain ATCC 20868 / MF5171)</name>
    <dbReference type="NCBI Taxonomy" id="1116229"/>
    <lineage>
        <taxon>Eukaryota</taxon>
        <taxon>Fungi</taxon>
        <taxon>Dikarya</taxon>
        <taxon>Ascomycota</taxon>
        <taxon>Pezizomycotina</taxon>
        <taxon>Leotiomycetes</taxon>
        <taxon>Helotiales</taxon>
        <taxon>Helotiaceae</taxon>
        <taxon>Glarea</taxon>
    </lineage>
</organism>
<feature type="chain" id="PRO_5004507691" description="Cell wall protein PhiA" evidence="1">
    <location>
        <begin position="26"/>
        <end position="222"/>
    </location>
</feature>
<dbReference type="GeneID" id="19466633"/>
<evidence type="ECO:0008006" key="4">
    <source>
        <dbReference type="Google" id="ProtNLM"/>
    </source>
</evidence>